<accession>A0ABQ6N839</accession>
<feature type="region of interest" description="Disordered" evidence="1">
    <location>
        <begin position="367"/>
        <end position="394"/>
    </location>
</feature>
<feature type="transmembrane region" description="Helical" evidence="2">
    <location>
        <begin position="113"/>
        <end position="135"/>
    </location>
</feature>
<dbReference type="EMBL" id="BRYB01001126">
    <property type="protein sequence ID" value="GMI43450.1"/>
    <property type="molecule type" value="Genomic_DNA"/>
</dbReference>
<keyword evidence="2" id="KW-1133">Transmembrane helix</keyword>
<feature type="transmembrane region" description="Helical" evidence="2">
    <location>
        <begin position="201"/>
        <end position="222"/>
    </location>
</feature>
<keyword evidence="2" id="KW-0472">Membrane</keyword>
<organism evidence="3 4">
    <name type="scientific">Tetraparma gracilis</name>
    <dbReference type="NCBI Taxonomy" id="2962635"/>
    <lineage>
        <taxon>Eukaryota</taxon>
        <taxon>Sar</taxon>
        <taxon>Stramenopiles</taxon>
        <taxon>Ochrophyta</taxon>
        <taxon>Bolidophyceae</taxon>
        <taxon>Parmales</taxon>
        <taxon>Triparmaceae</taxon>
        <taxon>Tetraparma</taxon>
    </lineage>
</organism>
<evidence type="ECO:0008006" key="5">
    <source>
        <dbReference type="Google" id="ProtNLM"/>
    </source>
</evidence>
<keyword evidence="2" id="KW-0812">Transmembrane</keyword>
<gene>
    <name evidence="3" type="ORF">TeGR_g1243</name>
</gene>
<evidence type="ECO:0000313" key="3">
    <source>
        <dbReference type="EMBL" id="GMI43450.1"/>
    </source>
</evidence>
<evidence type="ECO:0000256" key="1">
    <source>
        <dbReference type="SAM" id="MobiDB-lite"/>
    </source>
</evidence>
<protein>
    <recommendedName>
        <fullName evidence="5">CNNM transmembrane domain-containing protein</fullName>
    </recommendedName>
</protein>
<evidence type="ECO:0000256" key="2">
    <source>
        <dbReference type="SAM" id="Phobius"/>
    </source>
</evidence>
<keyword evidence="4" id="KW-1185">Reference proteome</keyword>
<sequence length="549" mass="59203">MTRVTNELELEGGVEYEVDVSLAGLDEAFPGREFRYQLCSSEEAEEGAGIVESLGFEGDLDSSCVHASKLDEGKSRSIVLPSLRGDVREIDIFGHCRVKNEDTNEDTLHGVEAFIVFVGFSIILLAVLLFLAHLLRQRLKVKKGGEEEEIGVDVVEKLKSRMWLRIKKEDMLMFVELCDTSSDVANGVMLAFAGAGILPKSIWVASIVLAAYVGPLGVFSIMQRMSVRKVYKGMMTGGEDKVMVYASALDDVHPADDETAFRIRHLLCILDLTIVELGIRTLVLEDAPSVMLNSLNVAISLLHVKNGAPLNYGIALSLLALCSSSLMVGRKMGAPDHWKEIALKKRDMEEKMDEMGIEIYGDEDEEAVDDAPPLGSGSGSGSWQGSNPLLKSPLSPVRVSNKKILKEVAGVERTRKEKTVKMSALHTFSNRVKLATGRGAPSAPDEKLTSIGKFSSKGAQRRGSMKDLLGMLEDQPASALRPALKNRGRGASVRAGGVGGASAMLGGAHAKKRVVVRSAKNIEPVGGAVLGGKHAKKKVVVMSAKKIQP</sequence>
<dbReference type="Proteomes" id="UP001165060">
    <property type="component" value="Unassembled WGS sequence"/>
</dbReference>
<reference evidence="3 4" key="1">
    <citation type="journal article" date="2023" name="Commun. Biol.">
        <title>Genome analysis of Parmales, the sister group of diatoms, reveals the evolutionary specialization of diatoms from phago-mixotrophs to photoautotrophs.</title>
        <authorList>
            <person name="Ban H."/>
            <person name="Sato S."/>
            <person name="Yoshikawa S."/>
            <person name="Yamada K."/>
            <person name="Nakamura Y."/>
            <person name="Ichinomiya M."/>
            <person name="Sato N."/>
            <person name="Blanc-Mathieu R."/>
            <person name="Endo H."/>
            <person name="Kuwata A."/>
            <person name="Ogata H."/>
        </authorList>
    </citation>
    <scope>NUCLEOTIDE SEQUENCE [LARGE SCALE GENOMIC DNA]</scope>
</reference>
<feature type="non-terminal residue" evidence="3">
    <location>
        <position position="549"/>
    </location>
</feature>
<name>A0ABQ6N839_9STRA</name>
<proteinExistence type="predicted"/>
<comment type="caution">
    <text evidence="3">The sequence shown here is derived from an EMBL/GenBank/DDBJ whole genome shotgun (WGS) entry which is preliminary data.</text>
</comment>
<evidence type="ECO:0000313" key="4">
    <source>
        <dbReference type="Proteomes" id="UP001165060"/>
    </source>
</evidence>